<evidence type="ECO:0000256" key="1">
    <source>
        <dbReference type="SAM" id="Phobius"/>
    </source>
</evidence>
<sequence>MNNVTKSDFDDIPLDGFRRDTYSEEKVLKKSDYKKEPKGFLPSHTPIPFWLDVVLFFMWCGAVGLSIMAAFFMANLLLGVTMFAGAGALLLVIRTAIKRFLLSRE</sequence>
<protein>
    <submittedName>
        <fullName evidence="2">Uncharacterized protein</fullName>
    </submittedName>
</protein>
<evidence type="ECO:0000313" key="2">
    <source>
        <dbReference type="EMBL" id="MFC7291239.1"/>
    </source>
</evidence>
<keyword evidence="1" id="KW-0812">Transmembrane</keyword>
<dbReference type="EMBL" id="JBHTBR010000002">
    <property type="protein sequence ID" value="MFC7291239.1"/>
    <property type="molecule type" value="Genomic_DNA"/>
</dbReference>
<dbReference type="Proteomes" id="UP001596492">
    <property type="component" value="Unassembled WGS sequence"/>
</dbReference>
<feature type="transmembrane region" description="Helical" evidence="1">
    <location>
        <begin position="49"/>
        <end position="71"/>
    </location>
</feature>
<dbReference type="RefSeq" id="WP_382166431.1">
    <property type="nucleotide sequence ID" value="NZ_JBHTBR010000002.1"/>
</dbReference>
<organism evidence="2 3">
    <name type="scientific">Hirschia litorea</name>
    <dbReference type="NCBI Taxonomy" id="1199156"/>
    <lineage>
        <taxon>Bacteria</taxon>
        <taxon>Pseudomonadati</taxon>
        <taxon>Pseudomonadota</taxon>
        <taxon>Alphaproteobacteria</taxon>
        <taxon>Hyphomonadales</taxon>
        <taxon>Hyphomonadaceae</taxon>
        <taxon>Hirschia</taxon>
    </lineage>
</organism>
<keyword evidence="1" id="KW-1133">Transmembrane helix</keyword>
<keyword evidence="1" id="KW-0472">Membrane</keyword>
<comment type="caution">
    <text evidence="2">The sequence shown here is derived from an EMBL/GenBank/DDBJ whole genome shotgun (WGS) entry which is preliminary data.</text>
</comment>
<reference evidence="3" key="1">
    <citation type="journal article" date="2019" name="Int. J. Syst. Evol. Microbiol.">
        <title>The Global Catalogue of Microorganisms (GCM) 10K type strain sequencing project: providing services to taxonomists for standard genome sequencing and annotation.</title>
        <authorList>
            <consortium name="The Broad Institute Genomics Platform"/>
            <consortium name="The Broad Institute Genome Sequencing Center for Infectious Disease"/>
            <person name="Wu L."/>
            <person name="Ma J."/>
        </authorList>
    </citation>
    <scope>NUCLEOTIDE SEQUENCE [LARGE SCALE GENOMIC DNA]</scope>
    <source>
        <strain evidence="3">CCUG 51308</strain>
    </source>
</reference>
<keyword evidence="3" id="KW-1185">Reference proteome</keyword>
<feature type="transmembrane region" description="Helical" evidence="1">
    <location>
        <begin position="77"/>
        <end position="97"/>
    </location>
</feature>
<evidence type="ECO:0000313" key="3">
    <source>
        <dbReference type="Proteomes" id="UP001596492"/>
    </source>
</evidence>
<accession>A0ABW2IJE3</accession>
<gene>
    <name evidence="2" type="ORF">ACFQS8_06395</name>
</gene>
<name>A0ABW2IJE3_9PROT</name>
<proteinExistence type="predicted"/>